<feature type="transmembrane region" description="Helical" evidence="2">
    <location>
        <begin position="89"/>
        <end position="112"/>
    </location>
</feature>
<keyword evidence="1" id="KW-0813">Transport</keyword>
<dbReference type="GeneID" id="75827415"/>
<dbReference type="InterPro" id="IPR039261">
    <property type="entry name" value="FNR_nucleotide-bd"/>
</dbReference>
<keyword evidence="2 3" id="KW-0812">Transmembrane</keyword>
<gene>
    <name evidence="3" type="ORF">J7T54_000896</name>
</gene>
<proteinExistence type="predicted"/>
<feature type="transmembrane region" description="Helical" evidence="2">
    <location>
        <begin position="45"/>
        <end position="69"/>
    </location>
</feature>
<keyword evidence="4" id="KW-1185">Reference proteome</keyword>
<reference evidence="3" key="2">
    <citation type="submission" date="2022-07" db="EMBL/GenBank/DDBJ databases">
        <authorList>
            <person name="Goncalves M.F.M."/>
            <person name="Hilario S."/>
            <person name="Van De Peer Y."/>
            <person name="Esteves A.C."/>
            <person name="Alves A."/>
        </authorList>
    </citation>
    <scope>NUCLEOTIDE SEQUENCE</scope>
    <source>
        <strain evidence="3">MUM 19.33</strain>
    </source>
</reference>
<keyword evidence="2" id="KW-0472">Membrane</keyword>
<feature type="transmembrane region" description="Helical" evidence="2">
    <location>
        <begin position="168"/>
        <end position="187"/>
    </location>
</feature>
<dbReference type="PANTHER" id="PTHR32361">
    <property type="entry name" value="FERRIC/CUPRIC REDUCTASE TRANSMEMBRANE COMPONENT"/>
    <property type="match status" value="1"/>
</dbReference>
<accession>A0A9P9Y427</accession>
<dbReference type="InterPro" id="IPR051410">
    <property type="entry name" value="Ferric/Cupric_Reductase"/>
</dbReference>
<evidence type="ECO:0000313" key="3">
    <source>
        <dbReference type="EMBL" id="KAI6782753.1"/>
    </source>
</evidence>
<dbReference type="GO" id="GO:0005886">
    <property type="term" value="C:plasma membrane"/>
    <property type="evidence" value="ECO:0007669"/>
    <property type="project" value="TreeGrafter"/>
</dbReference>
<dbReference type="GO" id="GO:0000293">
    <property type="term" value="F:ferric-chelate reductase activity"/>
    <property type="evidence" value="ECO:0007669"/>
    <property type="project" value="TreeGrafter"/>
</dbReference>
<organism evidence="3 4">
    <name type="scientific">Emericellopsis cladophorae</name>
    <dbReference type="NCBI Taxonomy" id="2686198"/>
    <lineage>
        <taxon>Eukaryota</taxon>
        <taxon>Fungi</taxon>
        <taxon>Dikarya</taxon>
        <taxon>Ascomycota</taxon>
        <taxon>Pezizomycotina</taxon>
        <taxon>Sordariomycetes</taxon>
        <taxon>Hypocreomycetidae</taxon>
        <taxon>Hypocreales</taxon>
        <taxon>Bionectriaceae</taxon>
        <taxon>Emericellopsis</taxon>
    </lineage>
</organism>
<dbReference type="Gene3D" id="3.40.50.80">
    <property type="entry name" value="Nucleotide-binding domain of ferredoxin-NADP reductase (FNR) module"/>
    <property type="match status" value="1"/>
</dbReference>
<protein>
    <submittedName>
        <fullName evidence="3">Ferric/cupric reductase transmembrane component 7</fullName>
    </submittedName>
</protein>
<name>A0A9P9Y427_9HYPO</name>
<evidence type="ECO:0000256" key="2">
    <source>
        <dbReference type="SAM" id="Phobius"/>
    </source>
</evidence>
<dbReference type="GO" id="GO:0006879">
    <property type="term" value="P:intracellular iron ion homeostasis"/>
    <property type="evidence" value="ECO:0007669"/>
    <property type="project" value="TreeGrafter"/>
</dbReference>
<comment type="caution">
    <text evidence="3">The sequence shown here is derived from an EMBL/GenBank/DDBJ whole genome shotgun (WGS) entry which is preliminary data.</text>
</comment>
<keyword evidence="2" id="KW-1133">Transmembrane helix</keyword>
<dbReference type="PANTHER" id="PTHR32361:SF9">
    <property type="entry name" value="FERRIC REDUCTASE TRANSMEMBRANE COMPONENT 3-RELATED"/>
    <property type="match status" value="1"/>
</dbReference>
<evidence type="ECO:0000256" key="1">
    <source>
        <dbReference type="ARBA" id="ARBA00022448"/>
    </source>
</evidence>
<dbReference type="GO" id="GO:0015677">
    <property type="term" value="P:copper ion import"/>
    <property type="evidence" value="ECO:0007669"/>
    <property type="project" value="TreeGrafter"/>
</dbReference>
<dbReference type="GO" id="GO:0006826">
    <property type="term" value="P:iron ion transport"/>
    <property type="evidence" value="ECO:0007669"/>
    <property type="project" value="TreeGrafter"/>
</dbReference>
<dbReference type="RefSeq" id="XP_051363609.1">
    <property type="nucleotide sequence ID" value="XM_051504932.1"/>
</dbReference>
<reference evidence="3" key="1">
    <citation type="journal article" date="2021" name="J Fungi (Basel)">
        <title>Genomic and Metabolomic Analyses of the Marine Fungus Emericellopsis cladophorae: Insights into Saltwater Adaptability Mechanisms and Its Biosynthetic Potential.</title>
        <authorList>
            <person name="Goncalves M.F.M."/>
            <person name="Hilario S."/>
            <person name="Van de Peer Y."/>
            <person name="Esteves A.C."/>
            <person name="Alves A."/>
        </authorList>
    </citation>
    <scope>NUCLEOTIDE SEQUENCE</scope>
    <source>
        <strain evidence="3">MUM 19.33</strain>
    </source>
</reference>
<dbReference type="AlphaFoldDB" id="A0A9P9Y427"/>
<dbReference type="EMBL" id="JAGIXG020000011">
    <property type="protein sequence ID" value="KAI6782753.1"/>
    <property type="molecule type" value="Genomic_DNA"/>
</dbReference>
<dbReference type="Proteomes" id="UP001055219">
    <property type="component" value="Unassembled WGS sequence"/>
</dbReference>
<dbReference type="OrthoDB" id="17725at2759"/>
<evidence type="ECO:0000313" key="4">
    <source>
        <dbReference type="Proteomes" id="UP001055219"/>
    </source>
</evidence>
<sequence length="369" mass="41331">MSLPGLSQPVTLHSSRDTGMCMLTPEQCAYKQRHWLFWYEADHRYAFPTLALFLCTIIVFAVVHTLDAYGPNSWTQSKLRRRAAAATRWASLSALAGPVLATKANLTASLIGTFHENLLVWHNWVAWAMLILALFYNFPFIVQGIHAGDTAWLTFFSLRWLRERYYEIFKMTRFFAALIFILFFFFLHCDGIFTSWDYFIAAAALPHKEWLALGGEETLKIAIDTTVEWTPGQHTNPGTTVRVLLDGPYGGMQSRWYSGFDHAVVIAGGASAGFTLGLVEDFVARCTLTAAVAQDRNLTLVLSSRDLELKRWYLDAIAALLDAQQTKEGNKEAARIAGLTIHIHHTCIAHGSPADSSEDNSLPAKVWLP</sequence>
<feature type="transmembrane region" description="Helical" evidence="2">
    <location>
        <begin position="124"/>
        <end position="147"/>
    </location>
</feature>